<dbReference type="Proteomes" id="UP000695022">
    <property type="component" value="Unplaced"/>
</dbReference>
<keyword evidence="4 7" id="KW-0547">Nucleotide-binding</keyword>
<feature type="compositionally biased region" description="Basic and acidic residues" evidence="8">
    <location>
        <begin position="1351"/>
        <end position="1378"/>
    </location>
</feature>
<accession>A0ABM1DW36</accession>
<feature type="compositionally biased region" description="Gly residues" evidence="8">
    <location>
        <begin position="711"/>
        <end position="720"/>
    </location>
</feature>
<sequence length="1620" mass="178448">MLSNLNFTVSRSRRKRERTPSPAYSRSRSRRSRSRSPYDKPKNKIKNLQFETSFAAELSKHRKSEFKLNKEHPIAAGYHFQPKIDNNDRKSDRGASTQHNKTDSGHGPPVPVMIERQQQSAVRREEIRRPPVKEEPARVLIEDVRNICLPPPIVQPPAPSEHKQHRPLALPLPPGVDTNDGSALEEAESSPFSSNEYSQMPKPKSRLQDLPMPPVDSDAESISSEPEVDEEKDTENMKVRYKIIGKSNARHDVVAWGTRFVDMYDIVSQIGEGTYGQVYKARDKIAGEMVALKKVRLENEKEGFPITAVREIKILRQLNHQNIVNMKEIVTDKQDATDFKKDKGAFYLVFEYMDHDLMGLLESGLVHFNESHISSFMKQLLLGLNYCHEKNFLHRDIKCSNILMNNKGQIKLADFGLARLYDAEESRPYTNKVITLWYRPPELLLGEERYTSAIDVWSCGCILGELFTKKPIFQANQELAQLELISRVCGTPNPSVWPDVVKLPLFHTMKPKKMYRRRLREEFCLLPAPALDLLDKMLELDPLRRISAQEALACSWLQDLDPDKMPPPDLPLWQDCHEMWSKKRRKALRAEQEAARQPGSQRQGIPHIDSAASLPLLGDDSATQDAPASADRQSKTDSKEPTPKDAPPFAMRETPGSGSKGTPFTTEPQQQQQQQQQPQQLLLFGQDESSSSHTPAKTESAAADAADVKSGGEGSGGGGLTATVARMLQSQPELSVEQLTKQLNLSADPNIKTLLEALNLQLLLANAASRQQRDSSAEPPAAGSRTGGGAVLTAAQPLVPGSDDYGDSSSGGGERPAEQQHQLVYNNGQGDVHGDRAQAAKEESQHLSTGLKAALAQMLAAQGMKVSFAASTGNSTEPAQPNYTSATAAAFPDGSYASDSNSYGNVTDICTSALRHTFSTNSLGDSVISDGNTLLGAPGIRGQENETNIMSLLLPETPTSLPPKPSLPSILKKITVNRSDNLQVNYVQEKLVVERYDYSSSAHVTGYAFNSMSSDGRQVDRLFQSDAAGGAVRQSVRNEQGPREGLYSDKWSEPYDGHPGRRSPPLRPGAQGYIGDGRYRTSEGRVPGDPYFDQKLSKDEERQFDRGVGRPVKEVIEYDPNIRAGERHPPSNFDERMAPQVIDYTERGPWTGQRRGEAGPAGERPDRFFPGRPERNFGEGYEGREQVPPASRARQSFDYSQDSYRASPSESREMMRRASGDEASRTGPQRGSAAPANASRETHPYYGGADANARERTDWNEPEETDRHQYDAYPSEEFEDLRPGRPESGGSDMSIDTEEGNAVGTTDRLPGAGSGGASRDGGADVPPRRLPLDSSPELDDSEMLKNVKQKLGGDPERSDTNEAVSERELSAQKVEAEKVSTWPTQDDTGNKGERGGPPPVQGENRDEHRGPLPTQGGNTEPVGGLPRVFGGDVKQDGAPPTFPGEFHPHSMGSQERFHSSPNLRPRFQQPPPQRQQGLLSPPVQQHTSSLANVAYQEPVRQSLNPLRPCFGEGQIRNRPPLSRVQVGNGSPFQQGHIRSRSPLPQGHIGNNPVTKLMDVPVNEDSATSHEEIDPSVGEDGLGHINPMPFAGMGRGPPPFMPRGGPGRGEWARGRGRGGFY</sequence>
<dbReference type="SUPFAM" id="SSF56112">
    <property type="entry name" value="Protein kinase-like (PK-like)"/>
    <property type="match status" value="1"/>
</dbReference>
<keyword evidence="6 7" id="KW-0067">ATP-binding</keyword>
<feature type="compositionally biased region" description="Basic and acidic residues" evidence="8">
    <location>
        <begin position="1252"/>
        <end position="1270"/>
    </location>
</feature>
<dbReference type="PROSITE" id="PS50011">
    <property type="entry name" value="PROTEIN_KINASE_DOM"/>
    <property type="match status" value="1"/>
</dbReference>
<evidence type="ECO:0000313" key="11">
    <source>
        <dbReference type="RefSeq" id="XP_014664157.1"/>
    </source>
</evidence>
<keyword evidence="2" id="KW-0723">Serine/threonine-protein kinase</keyword>
<feature type="compositionally biased region" description="Polar residues" evidence="8">
    <location>
        <begin position="687"/>
        <end position="697"/>
    </location>
</feature>
<evidence type="ECO:0000256" key="3">
    <source>
        <dbReference type="ARBA" id="ARBA00022679"/>
    </source>
</evidence>
<evidence type="ECO:0000256" key="1">
    <source>
        <dbReference type="ARBA" id="ARBA00006485"/>
    </source>
</evidence>
<keyword evidence="5" id="KW-0418">Kinase</keyword>
<comment type="similarity">
    <text evidence="1">Belongs to the protein kinase superfamily. CMGC Ser/Thr protein kinase family. CDC2/CDKX subfamily.</text>
</comment>
<evidence type="ECO:0000259" key="9">
    <source>
        <dbReference type="PROSITE" id="PS50011"/>
    </source>
</evidence>
<dbReference type="InterPro" id="IPR011009">
    <property type="entry name" value="Kinase-like_dom_sf"/>
</dbReference>
<dbReference type="GeneID" id="106806658"/>
<keyword evidence="10" id="KW-1185">Reference proteome</keyword>
<organism evidence="10 11">
    <name type="scientific">Priapulus caudatus</name>
    <name type="common">Priapulid worm</name>
    <dbReference type="NCBI Taxonomy" id="37621"/>
    <lineage>
        <taxon>Eukaryota</taxon>
        <taxon>Metazoa</taxon>
        <taxon>Ecdysozoa</taxon>
        <taxon>Scalidophora</taxon>
        <taxon>Priapulida</taxon>
        <taxon>Priapulimorpha</taxon>
        <taxon>Priapulimorphida</taxon>
        <taxon>Priapulidae</taxon>
        <taxon>Priapulus</taxon>
    </lineage>
</organism>
<feature type="region of interest" description="Disordered" evidence="8">
    <location>
        <begin position="1569"/>
        <end position="1620"/>
    </location>
</feature>
<dbReference type="PROSITE" id="PS00108">
    <property type="entry name" value="PROTEIN_KINASE_ST"/>
    <property type="match status" value="1"/>
</dbReference>
<feature type="compositionally biased region" description="Polar residues" evidence="8">
    <location>
        <begin position="1"/>
        <end position="10"/>
    </location>
</feature>
<feature type="compositionally biased region" description="Basic and acidic residues" evidence="8">
    <location>
        <begin position="1210"/>
        <end position="1224"/>
    </location>
</feature>
<evidence type="ECO:0000256" key="5">
    <source>
        <dbReference type="ARBA" id="ARBA00022777"/>
    </source>
</evidence>
<feature type="compositionally biased region" description="Low complexity" evidence="8">
    <location>
        <begin position="668"/>
        <end position="680"/>
    </location>
</feature>
<evidence type="ECO:0000256" key="8">
    <source>
        <dbReference type="SAM" id="MobiDB-lite"/>
    </source>
</evidence>
<dbReference type="Pfam" id="PF00069">
    <property type="entry name" value="Pkinase"/>
    <property type="match status" value="1"/>
</dbReference>
<keyword evidence="3" id="KW-0808">Transferase</keyword>
<reference evidence="11" key="1">
    <citation type="submission" date="2025-08" db="UniProtKB">
        <authorList>
            <consortium name="RefSeq"/>
        </authorList>
    </citation>
    <scope>IDENTIFICATION</scope>
</reference>
<feature type="region of interest" description="Disordered" evidence="8">
    <location>
        <begin position="795"/>
        <end position="817"/>
    </location>
</feature>
<dbReference type="Gene3D" id="3.30.200.20">
    <property type="entry name" value="Phosphorylase Kinase, domain 1"/>
    <property type="match status" value="1"/>
</dbReference>
<dbReference type="Gene3D" id="1.10.510.10">
    <property type="entry name" value="Transferase(Phosphotransferase) domain 1"/>
    <property type="match status" value="1"/>
</dbReference>
<dbReference type="InterPro" id="IPR017441">
    <property type="entry name" value="Protein_kinase_ATP_BS"/>
</dbReference>
<dbReference type="PANTHER" id="PTHR24056:SF546">
    <property type="entry name" value="CYCLIN-DEPENDENT KINASE 12"/>
    <property type="match status" value="1"/>
</dbReference>
<feature type="compositionally biased region" description="Basic and acidic residues" evidence="8">
    <location>
        <begin position="1040"/>
        <end position="1059"/>
    </location>
</feature>
<feature type="region of interest" description="Disordered" evidence="8">
    <location>
        <begin position="152"/>
        <end position="234"/>
    </location>
</feature>
<dbReference type="InterPro" id="IPR050108">
    <property type="entry name" value="CDK"/>
</dbReference>
<feature type="compositionally biased region" description="Polar residues" evidence="8">
    <location>
        <begin position="1193"/>
        <end position="1209"/>
    </location>
</feature>
<gene>
    <name evidence="11" type="primary">LOC106806658</name>
</gene>
<feature type="region of interest" description="Disordered" evidence="8">
    <location>
        <begin position="1"/>
        <end position="44"/>
    </location>
</feature>
<feature type="compositionally biased region" description="Basic and acidic residues" evidence="8">
    <location>
        <begin position="1163"/>
        <end position="1185"/>
    </location>
</feature>
<feature type="binding site" evidence="7">
    <location>
        <position position="293"/>
    </location>
    <ligand>
        <name>ATP</name>
        <dbReference type="ChEBI" id="CHEBI:30616"/>
    </ligand>
</feature>
<feature type="region of interest" description="Disordered" evidence="8">
    <location>
        <begin position="1028"/>
        <end position="1071"/>
    </location>
</feature>
<dbReference type="InterPro" id="IPR000719">
    <property type="entry name" value="Prot_kinase_dom"/>
</dbReference>
<feature type="compositionally biased region" description="Basic and acidic residues" evidence="8">
    <location>
        <begin position="632"/>
        <end position="643"/>
    </location>
</feature>
<feature type="region of interest" description="Disordered" evidence="8">
    <location>
        <begin position="68"/>
        <end position="111"/>
    </location>
</feature>
<evidence type="ECO:0000256" key="7">
    <source>
        <dbReference type="PROSITE-ProRule" id="PRU10141"/>
    </source>
</evidence>
<dbReference type="CDD" id="cd07864">
    <property type="entry name" value="STKc_CDK12"/>
    <property type="match status" value="1"/>
</dbReference>
<feature type="region of interest" description="Disordered" evidence="8">
    <location>
        <begin position="1144"/>
        <end position="1486"/>
    </location>
</feature>
<dbReference type="RefSeq" id="XP_014664157.1">
    <property type="nucleotide sequence ID" value="XM_014808671.1"/>
</dbReference>
<evidence type="ECO:0000256" key="6">
    <source>
        <dbReference type="ARBA" id="ARBA00022840"/>
    </source>
</evidence>
<feature type="region of interest" description="Disordered" evidence="8">
    <location>
        <begin position="587"/>
        <end position="724"/>
    </location>
</feature>
<dbReference type="SMART" id="SM00220">
    <property type="entry name" value="S_TKc"/>
    <property type="match status" value="1"/>
</dbReference>
<evidence type="ECO:0000256" key="4">
    <source>
        <dbReference type="ARBA" id="ARBA00022741"/>
    </source>
</evidence>
<dbReference type="InterPro" id="IPR008271">
    <property type="entry name" value="Ser/Thr_kinase_AS"/>
</dbReference>
<name>A0ABM1DW36_PRICU</name>
<proteinExistence type="inferred from homology"/>
<protein>
    <submittedName>
        <fullName evidence="11">Uncharacterized protein LOC106806658 isoform X1</fullName>
    </submittedName>
</protein>
<feature type="domain" description="Protein kinase" evidence="9">
    <location>
        <begin position="264"/>
        <end position="557"/>
    </location>
</feature>
<evidence type="ECO:0000256" key="2">
    <source>
        <dbReference type="ARBA" id="ARBA00022527"/>
    </source>
</evidence>
<evidence type="ECO:0000313" key="10">
    <source>
        <dbReference type="Proteomes" id="UP000695022"/>
    </source>
</evidence>
<feature type="compositionally biased region" description="Polar residues" evidence="8">
    <location>
        <begin position="656"/>
        <end position="667"/>
    </location>
</feature>
<dbReference type="PANTHER" id="PTHR24056">
    <property type="entry name" value="CELL DIVISION PROTEIN KINASE"/>
    <property type="match status" value="1"/>
</dbReference>
<dbReference type="PROSITE" id="PS00107">
    <property type="entry name" value="PROTEIN_KINASE_ATP"/>
    <property type="match status" value="1"/>
</dbReference>